<dbReference type="GO" id="GO:0005634">
    <property type="term" value="C:nucleus"/>
    <property type="evidence" value="ECO:0007669"/>
    <property type="project" value="UniProtKB-SubCell"/>
</dbReference>
<dbReference type="AlphaFoldDB" id="A0A137NQW2"/>
<evidence type="ECO:0000256" key="3">
    <source>
        <dbReference type="ARBA" id="ARBA00022853"/>
    </source>
</evidence>
<evidence type="ECO:0000256" key="5">
    <source>
        <dbReference type="ARBA" id="ARBA00023163"/>
    </source>
</evidence>
<feature type="compositionally biased region" description="Basic residues" evidence="7">
    <location>
        <begin position="173"/>
        <end position="186"/>
    </location>
</feature>
<dbReference type="GO" id="GO:0006357">
    <property type="term" value="P:regulation of transcription by RNA polymerase II"/>
    <property type="evidence" value="ECO:0007669"/>
    <property type="project" value="TreeGrafter"/>
</dbReference>
<reference evidence="8 9" key="1">
    <citation type="journal article" date="2015" name="Genome Biol. Evol.">
        <title>Phylogenomic analyses indicate that early fungi evolved digesting cell walls of algal ancestors of land plants.</title>
        <authorList>
            <person name="Chang Y."/>
            <person name="Wang S."/>
            <person name="Sekimoto S."/>
            <person name="Aerts A.L."/>
            <person name="Choi C."/>
            <person name="Clum A."/>
            <person name="LaButti K.M."/>
            <person name="Lindquist E.A."/>
            <person name="Yee Ngan C."/>
            <person name="Ohm R.A."/>
            <person name="Salamov A.A."/>
            <person name="Grigoriev I.V."/>
            <person name="Spatafora J.W."/>
            <person name="Berbee M.L."/>
        </authorList>
    </citation>
    <scope>NUCLEOTIDE SEQUENCE [LARGE SCALE GENOMIC DNA]</scope>
    <source>
        <strain evidence="8 9">NRRL 28638</strain>
    </source>
</reference>
<keyword evidence="3" id="KW-0156">Chromatin regulator</keyword>
<evidence type="ECO:0000256" key="2">
    <source>
        <dbReference type="ARBA" id="ARBA00007117"/>
    </source>
</evidence>
<dbReference type="InterPro" id="IPR012423">
    <property type="entry name" value="Eaf7/MRGBP"/>
</dbReference>
<protein>
    <recommendedName>
        <fullName evidence="10">Chromatin modification-related protein EAF7</fullName>
    </recommendedName>
</protein>
<organism evidence="8 9">
    <name type="scientific">Conidiobolus coronatus (strain ATCC 28846 / CBS 209.66 / NRRL 28638)</name>
    <name type="common">Delacroixia coronata</name>
    <dbReference type="NCBI Taxonomy" id="796925"/>
    <lineage>
        <taxon>Eukaryota</taxon>
        <taxon>Fungi</taxon>
        <taxon>Fungi incertae sedis</taxon>
        <taxon>Zoopagomycota</taxon>
        <taxon>Entomophthoromycotina</taxon>
        <taxon>Entomophthoromycetes</taxon>
        <taxon>Entomophthorales</taxon>
        <taxon>Ancylistaceae</taxon>
        <taxon>Conidiobolus</taxon>
    </lineage>
</organism>
<evidence type="ECO:0000313" key="8">
    <source>
        <dbReference type="EMBL" id="KXN65153.1"/>
    </source>
</evidence>
<dbReference type="Pfam" id="PF07904">
    <property type="entry name" value="Eaf7"/>
    <property type="match status" value="1"/>
</dbReference>
<accession>A0A137NQW2</accession>
<keyword evidence="5" id="KW-0804">Transcription</keyword>
<sequence>MTLFSPSNSTSSTIEWSTQLDIKLFQSMKGLKPIGIHKHFRIIQITKKFNKISEIKLSTSQIWDRLNYYFNCEELDQMNYLSDDESNGNGSKTNNFKFNLLNYTNYNFETLLNNRSRKFIQGGQFNQTTTTGSIVDKLSTYDGITEDEELESKFDNSDSVDFEPRVTRSSMLSRRKGINTAKKSKK</sequence>
<dbReference type="OrthoDB" id="5595141at2759"/>
<comment type="subcellular location">
    <subcellularLocation>
        <location evidence="1">Nucleus</location>
    </subcellularLocation>
</comment>
<gene>
    <name evidence="8" type="ORF">CONCODRAFT_13363</name>
</gene>
<evidence type="ECO:0000256" key="4">
    <source>
        <dbReference type="ARBA" id="ARBA00023015"/>
    </source>
</evidence>
<dbReference type="PANTHER" id="PTHR13581:SF5">
    <property type="entry name" value="MRG_MORF4L-BINDING PROTEIN"/>
    <property type="match status" value="1"/>
</dbReference>
<evidence type="ECO:0000256" key="6">
    <source>
        <dbReference type="ARBA" id="ARBA00023242"/>
    </source>
</evidence>
<feature type="compositionally biased region" description="Basic and acidic residues" evidence="7">
    <location>
        <begin position="152"/>
        <end position="166"/>
    </location>
</feature>
<dbReference type="GO" id="GO:0035267">
    <property type="term" value="C:NuA4 histone acetyltransferase complex"/>
    <property type="evidence" value="ECO:0007669"/>
    <property type="project" value="TreeGrafter"/>
</dbReference>
<name>A0A137NQW2_CONC2</name>
<feature type="region of interest" description="Disordered" evidence="7">
    <location>
        <begin position="152"/>
        <end position="186"/>
    </location>
</feature>
<dbReference type="GO" id="GO:0006325">
    <property type="term" value="P:chromatin organization"/>
    <property type="evidence" value="ECO:0007669"/>
    <property type="project" value="UniProtKB-KW"/>
</dbReference>
<proteinExistence type="inferred from homology"/>
<dbReference type="EMBL" id="KQ964965">
    <property type="protein sequence ID" value="KXN65153.1"/>
    <property type="molecule type" value="Genomic_DNA"/>
</dbReference>
<dbReference type="PANTHER" id="PTHR13581">
    <property type="entry name" value="MRG-BINDING PROTEIN"/>
    <property type="match status" value="1"/>
</dbReference>
<comment type="similarity">
    <text evidence="2">Belongs to the EAF7 family.</text>
</comment>
<keyword evidence="6" id="KW-0539">Nucleus</keyword>
<dbReference type="STRING" id="796925.A0A137NQW2"/>
<keyword evidence="4" id="KW-0805">Transcription regulation</keyword>
<evidence type="ECO:0000256" key="1">
    <source>
        <dbReference type="ARBA" id="ARBA00004123"/>
    </source>
</evidence>
<keyword evidence="9" id="KW-1185">Reference proteome</keyword>
<evidence type="ECO:0000313" key="9">
    <source>
        <dbReference type="Proteomes" id="UP000070444"/>
    </source>
</evidence>
<evidence type="ECO:0008006" key="10">
    <source>
        <dbReference type="Google" id="ProtNLM"/>
    </source>
</evidence>
<evidence type="ECO:0000256" key="7">
    <source>
        <dbReference type="SAM" id="MobiDB-lite"/>
    </source>
</evidence>
<dbReference type="Proteomes" id="UP000070444">
    <property type="component" value="Unassembled WGS sequence"/>
</dbReference>